<name>A0ABQ4NZJ6_SHECO</name>
<keyword evidence="2" id="KW-0521">NADP</keyword>
<keyword evidence="6" id="KW-1185">Reference proteome</keyword>
<feature type="domain" description="Nitroreductase" evidence="4">
    <location>
        <begin position="14"/>
        <end position="197"/>
    </location>
</feature>
<evidence type="ECO:0000313" key="6">
    <source>
        <dbReference type="Proteomes" id="UP000773469"/>
    </source>
</evidence>
<keyword evidence="3" id="KW-0560">Oxidoreductase</keyword>
<organism evidence="5 6">
    <name type="scientific">Shewanella colwelliana</name>
    <name type="common">Alteromonas colwelliana</name>
    <dbReference type="NCBI Taxonomy" id="23"/>
    <lineage>
        <taxon>Bacteria</taxon>
        <taxon>Pseudomonadati</taxon>
        <taxon>Pseudomonadota</taxon>
        <taxon>Gammaproteobacteria</taxon>
        <taxon>Alteromonadales</taxon>
        <taxon>Shewanellaceae</taxon>
        <taxon>Shewanella</taxon>
    </lineage>
</organism>
<dbReference type="PANTHER" id="PTHR43673:SF10">
    <property type="entry name" value="NADH DEHYDROGENASE_NAD(P)H NITROREDUCTASE XCC3605-RELATED"/>
    <property type="match status" value="1"/>
</dbReference>
<evidence type="ECO:0000256" key="1">
    <source>
        <dbReference type="ARBA" id="ARBA00007118"/>
    </source>
</evidence>
<accession>A0ABQ4NZJ6</accession>
<dbReference type="Proteomes" id="UP000773469">
    <property type="component" value="Unassembled WGS sequence"/>
</dbReference>
<proteinExistence type="inferred from homology"/>
<dbReference type="PANTHER" id="PTHR43673">
    <property type="entry name" value="NAD(P)H NITROREDUCTASE YDGI-RELATED"/>
    <property type="match status" value="1"/>
</dbReference>
<dbReference type="CDD" id="cd02149">
    <property type="entry name" value="NfsB-like"/>
    <property type="match status" value="1"/>
</dbReference>
<evidence type="ECO:0000256" key="2">
    <source>
        <dbReference type="ARBA" id="ARBA00022857"/>
    </source>
</evidence>
<dbReference type="InterPro" id="IPR033878">
    <property type="entry name" value="NfsB-like"/>
</dbReference>
<dbReference type="EMBL" id="BPEU01000010">
    <property type="protein sequence ID" value="GIU40083.1"/>
    <property type="molecule type" value="Genomic_DNA"/>
</dbReference>
<evidence type="ECO:0000313" key="5">
    <source>
        <dbReference type="EMBL" id="GIU40083.1"/>
    </source>
</evidence>
<dbReference type="Pfam" id="PF00881">
    <property type="entry name" value="Nitroreductase"/>
    <property type="match status" value="1"/>
</dbReference>
<sequence length="222" mass="25001">MDLIMTHPIIADLANRYTTKRYDASKRIPQADLDVIYEAMRLSASSINSQPWKFIVIESDEAKQRMHDTFANKFQFNQPHVKSASHIILFAHNPNYTRNDYAKVVDKGIEDGRTKPEEREQAFGGFAFAELNTDEHGNTAAWTKSQTYLALGNTLHTLARLGIDSTTMEGVDSELIGEIFKTELDGFICEVGLAIGYHHTDEDYNANLPKSRLAAESVFTIL</sequence>
<dbReference type="InterPro" id="IPR029479">
    <property type="entry name" value="Nitroreductase"/>
</dbReference>
<protein>
    <submittedName>
        <fullName evidence="5">NAD(P)H-dependent oxidoreductase</fullName>
    </submittedName>
</protein>
<dbReference type="InterPro" id="IPR000415">
    <property type="entry name" value="Nitroreductase-like"/>
</dbReference>
<reference evidence="5 6" key="1">
    <citation type="submission" date="2021-05" db="EMBL/GenBank/DDBJ databases">
        <title>Molecular characterization for Shewanella algae harboring chromosomal blaOXA-55-like strains isolated from clinical and environment sample.</title>
        <authorList>
            <person name="Ohama Y."/>
            <person name="Aoki K."/>
            <person name="Harada S."/>
            <person name="Moriya K."/>
            <person name="Ishii Y."/>
            <person name="Tateda K."/>
        </authorList>
    </citation>
    <scope>NUCLEOTIDE SEQUENCE [LARGE SCALE GENOMIC DNA]</scope>
    <source>
        <strain evidence="5 6">MBTL60-118</strain>
    </source>
</reference>
<dbReference type="SUPFAM" id="SSF55469">
    <property type="entry name" value="FMN-dependent nitroreductase-like"/>
    <property type="match status" value="1"/>
</dbReference>
<comment type="caution">
    <text evidence="5">The sequence shown here is derived from an EMBL/GenBank/DDBJ whole genome shotgun (WGS) entry which is preliminary data.</text>
</comment>
<comment type="similarity">
    <text evidence="1">Belongs to the nitroreductase family.</text>
</comment>
<dbReference type="Gene3D" id="3.40.109.10">
    <property type="entry name" value="NADH Oxidase"/>
    <property type="match status" value="1"/>
</dbReference>
<gene>
    <name evidence="5" type="primary">nfsB</name>
    <name evidence="5" type="ORF">TUM3794_17160</name>
</gene>
<evidence type="ECO:0000259" key="4">
    <source>
        <dbReference type="Pfam" id="PF00881"/>
    </source>
</evidence>
<evidence type="ECO:0000256" key="3">
    <source>
        <dbReference type="ARBA" id="ARBA00023002"/>
    </source>
</evidence>